<feature type="transmembrane region" description="Helical" evidence="1">
    <location>
        <begin position="45"/>
        <end position="66"/>
    </location>
</feature>
<organism evidence="2 3">
    <name type="scientific">Leishmania tarentolae</name>
    <name type="common">Sauroleishmania tarentolae</name>
    <dbReference type="NCBI Taxonomy" id="5689"/>
    <lineage>
        <taxon>Eukaryota</taxon>
        <taxon>Discoba</taxon>
        <taxon>Euglenozoa</taxon>
        <taxon>Kinetoplastea</taxon>
        <taxon>Metakinetoplastina</taxon>
        <taxon>Trypanosomatida</taxon>
        <taxon>Trypanosomatidae</taxon>
        <taxon>Leishmaniinae</taxon>
        <taxon>Leishmania</taxon>
        <taxon>lizard Leishmania</taxon>
    </lineage>
</organism>
<dbReference type="Proteomes" id="UP000419144">
    <property type="component" value="Unassembled WGS sequence"/>
</dbReference>
<keyword evidence="1" id="KW-1133">Transmembrane helix</keyword>
<keyword evidence="1" id="KW-0812">Transmembrane</keyword>
<feature type="transmembrane region" description="Helical" evidence="1">
    <location>
        <begin position="72"/>
        <end position="91"/>
    </location>
</feature>
<reference evidence="2" key="1">
    <citation type="submission" date="2019-11" db="EMBL/GenBank/DDBJ databases">
        <title>Leishmania tarentolae CDS.</title>
        <authorList>
            <person name="Goto Y."/>
            <person name="Yamagishi J."/>
        </authorList>
    </citation>
    <scope>NUCLEOTIDE SEQUENCE [LARGE SCALE GENOMIC DNA]</scope>
    <source>
        <strain evidence="2">Parrot Tar II</strain>
    </source>
</reference>
<evidence type="ECO:0000256" key="1">
    <source>
        <dbReference type="SAM" id="Phobius"/>
    </source>
</evidence>
<dbReference type="EMBL" id="BLBS01000039">
    <property type="protein sequence ID" value="GET90124.1"/>
    <property type="molecule type" value="Genomic_DNA"/>
</dbReference>
<keyword evidence="3" id="KW-1185">Reference proteome</keyword>
<dbReference type="VEuPathDB" id="TriTrypDB:LtaPh_2820600"/>
<dbReference type="AlphaFoldDB" id="A0A640KM77"/>
<dbReference type="OrthoDB" id="258333at2759"/>
<evidence type="ECO:0000313" key="2">
    <source>
        <dbReference type="EMBL" id="GET90124.1"/>
    </source>
</evidence>
<name>A0A640KM77_LEITA</name>
<accession>A0A640KM77</accession>
<comment type="caution">
    <text evidence="2">The sequence shown here is derived from an EMBL/GenBank/DDBJ whole genome shotgun (WGS) entry which is preliminary data.</text>
</comment>
<proteinExistence type="predicted"/>
<protein>
    <submittedName>
        <fullName evidence="2">Unspecified product</fullName>
    </submittedName>
</protein>
<evidence type="ECO:0000313" key="3">
    <source>
        <dbReference type="Proteomes" id="UP000419144"/>
    </source>
</evidence>
<gene>
    <name evidence="2" type="ORF">LtaPh_2820600</name>
</gene>
<keyword evidence="1" id="KW-0472">Membrane</keyword>
<sequence length="164" mass="18048">MRVRSAPSPHFKGIPQKSQYDAAAVAVMHSGHSELPPLDVRIAPLLFVITYWCGLALVYAFMAYVIAMSATWRGPVIVWALLIPTAVFSLWRHLPSERRLVEAKSAEVILLRCGGFYTLAESDSWSSYTEVPEALLHQEPLPTRPTNACAADGGAITDTIVARR</sequence>